<proteinExistence type="predicted"/>
<feature type="transmembrane region" description="Helical" evidence="9">
    <location>
        <begin position="74"/>
        <end position="96"/>
    </location>
</feature>
<dbReference type="GO" id="GO:0004674">
    <property type="term" value="F:protein serine/threonine kinase activity"/>
    <property type="evidence" value="ECO:0007669"/>
    <property type="project" value="UniProtKB-KW"/>
</dbReference>
<accession>A0A067GU17</accession>
<dbReference type="EMBL" id="KK784878">
    <property type="protein sequence ID" value="KDO78952.1"/>
    <property type="molecule type" value="Genomic_DNA"/>
</dbReference>
<sequence>YFKGPELLVDLQDYDYSLDLWSLGCMFAGMIFRKEPFFYGHDNYDQLVKIAKVLGTDELNAYLNKYHIELDPHLAALVGRLVILSYFFQFVIYYYYYYYFCLKTCNFLLRNFLVQAQPETMVKVHYCGESAFGSS</sequence>
<evidence type="ECO:0000256" key="4">
    <source>
        <dbReference type="ARBA" id="ARBA00022741"/>
    </source>
</evidence>
<feature type="non-terminal residue" evidence="11">
    <location>
        <position position="1"/>
    </location>
</feature>
<keyword evidence="12" id="KW-1185">Reference proteome</keyword>
<evidence type="ECO:0000256" key="1">
    <source>
        <dbReference type="ARBA" id="ARBA00012513"/>
    </source>
</evidence>
<reference evidence="11 12" key="1">
    <citation type="submission" date="2014-04" db="EMBL/GenBank/DDBJ databases">
        <authorList>
            <consortium name="International Citrus Genome Consortium"/>
            <person name="Gmitter F."/>
            <person name="Chen C."/>
            <person name="Farmerie W."/>
            <person name="Harkins T."/>
            <person name="Desany B."/>
            <person name="Mohiuddin M."/>
            <person name="Kodira C."/>
            <person name="Borodovsky M."/>
            <person name="Lomsadze A."/>
            <person name="Burns P."/>
            <person name="Jenkins J."/>
            <person name="Prochnik S."/>
            <person name="Shu S."/>
            <person name="Chapman J."/>
            <person name="Pitluck S."/>
            <person name="Schmutz J."/>
            <person name="Rokhsar D."/>
        </authorList>
    </citation>
    <scope>NUCLEOTIDE SEQUENCE</scope>
</reference>
<dbReference type="SUPFAM" id="SSF56112">
    <property type="entry name" value="Protein kinase-like (PK-like)"/>
    <property type="match status" value="1"/>
</dbReference>
<dbReference type="PANTHER" id="PTHR24054">
    <property type="entry name" value="CASEIN KINASE II SUBUNIT ALPHA"/>
    <property type="match status" value="1"/>
</dbReference>
<dbReference type="Proteomes" id="UP000027120">
    <property type="component" value="Unassembled WGS sequence"/>
</dbReference>
<evidence type="ECO:0000256" key="8">
    <source>
        <dbReference type="ARBA" id="ARBA00048679"/>
    </source>
</evidence>
<keyword evidence="3" id="KW-0808">Transferase</keyword>
<evidence type="ECO:0000256" key="3">
    <source>
        <dbReference type="ARBA" id="ARBA00022679"/>
    </source>
</evidence>
<dbReference type="PANTHER" id="PTHR24054:SF0">
    <property type="entry name" value="CASEIN KINASE II SUBUNIT ALPHA"/>
    <property type="match status" value="1"/>
</dbReference>
<organism evidence="11 12">
    <name type="scientific">Citrus sinensis</name>
    <name type="common">Sweet orange</name>
    <name type="synonym">Citrus aurantium var. sinensis</name>
    <dbReference type="NCBI Taxonomy" id="2711"/>
    <lineage>
        <taxon>Eukaryota</taxon>
        <taxon>Viridiplantae</taxon>
        <taxon>Streptophyta</taxon>
        <taxon>Embryophyta</taxon>
        <taxon>Tracheophyta</taxon>
        <taxon>Spermatophyta</taxon>
        <taxon>Magnoliopsida</taxon>
        <taxon>eudicotyledons</taxon>
        <taxon>Gunneridae</taxon>
        <taxon>Pentapetalae</taxon>
        <taxon>rosids</taxon>
        <taxon>malvids</taxon>
        <taxon>Sapindales</taxon>
        <taxon>Rutaceae</taxon>
        <taxon>Aurantioideae</taxon>
        <taxon>Citrus</taxon>
    </lineage>
</organism>
<evidence type="ECO:0000313" key="12">
    <source>
        <dbReference type="Proteomes" id="UP000027120"/>
    </source>
</evidence>
<evidence type="ECO:0000256" key="2">
    <source>
        <dbReference type="ARBA" id="ARBA00022527"/>
    </source>
</evidence>
<dbReference type="InterPro" id="IPR000719">
    <property type="entry name" value="Prot_kinase_dom"/>
</dbReference>
<keyword evidence="9" id="KW-0472">Membrane</keyword>
<keyword evidence="4" id="KW-0547">Nucleotide-binding</keyword>
<keyword evidence="2" id="KW-0723">Serine/threonine-protein kinase</keyword>
<evidence type="ECO:0000313" key="11">
    <source>
        <dbReference type="EMBL" id="KDO78952.1"/>
    </source>
</evidence>
<dbReference type="GO" id="GO:0005524">
    <property type="term" value="F:ATP binding"/>
    <property type="evidence" value="ECO:0007669"/>
    <property type="project" value="UniProtKB-KW"/>
</dbReference>
<comment type="catalytic activity">
    <reaction evidence="8">
        <text>L-seryl-[protein] + ATP = O-phospho-L-seryl-[protein] + ADP + H(+)</text>
        <dbReference type="Rhea" id="RHEA:17989"/>
        <dbReference type="Rhea" id="RHEA-COMP:9863"/>
        <dbReference type="Rhea" id="RHEA-COMP:11604"/>
        <dbReference type="ChEBI" id="CHEBI:15378"/>
        <dbReference type="ChEBI" id="CHEBI:29999"/>
        <dbReference type="ChEBI" id="CHEBI:30616"/>
        <dbReference type="ChEBI" id="CHEBI:83421"/>
        <dbReference type="ChEBI" id="CHEBI:456216"/>
        <dbReference type="EC" id="2.7.11.1"/>
    </reaction>
</comment>
<feature type="domain" description="Protein kinase" evidence="10">
    <location>
        <begin position="1"/>
        <end position="88"/>
    </location>
</feature>
<gene>
    <name evidence="11" type="ORF">CISIN_1g0138972mg</name>
</gene>
<keyword evidence="9" id="KW-0812">Transmembrane</keyword>
<keyword evidence="5" id="KW-0418">Kinase</keyword>
<evidence type="ECO:0000256" key="6">
    <source>
        <dbReference type="ARBA" id="ARBA00022840"/>
    </source>
</evidence>
<dbReference type="AlphaFoldDB" id="A0A067GU17"/>
<dbReference type="InterPro" id="IPR045216">
    <property type="entry name" value="CK2_alpha"/>
</dbReference>
<protein>
    <recommendedName>
        <fullName evidence="1">non-specific serine/threonine protein kinase</fullName>
        <ecNumber evidence="1">2.7.11.1</ecNumber>
    </recommendedName>
</protein>
<dbReference type="EC" id="2.7.11.1" evidence="1"/>
<evidence type="ECO:0000256" key="5">
    <source>
        <dbReference type="ARBA" id="ARBA00022777"/>
    </source>
</evidence>
<keyword evidence="9" id="KW-1133">Transmembrane helix</keyword>
<dbReference type="Gene3D" id="1.10.510.10">
    <property type="entry name" value="Transferase(Phosphotransferase) domain 1"/>
    <property type="match status" value="1"/>
</dbReference>
<evidence type="ECO:0000256" key="7">
    <source>
        <dbReference type="ARBA" id="ARBA00047899"/>
    </source>
</evidence>
<dbReference type="Pfam" id="PF00069">
    <property type="entry name" value="Pkinase"/>
    <property type="match status" value="1"/>
</dbReference>
<comment type="catalytic activity">
    <reaction evidence="7">
        <text>L-threonyl-[protein] + ATP = O-phospho-L-threonyl-[protein] + ADP + H(+)</text>
        <dbReference type="Rhea" id="RHEA:46608"/>
        <dbReference type="Rhea" id="RHEA-COMP:11060"/>
        <dbReference type="Rhea" id="RHEA-COMP:11605"/>
        <dbReference type="ChEBI" id="CHEBI:15378"/>
        <dbReference type="ChEBI" id="CHEBI:30013"/>
        <dbReference type="ChEBI" id="CHEBI:30616"/>
        <dbReference type="ChEBI" id="CHEBI:61977"/>
        <dbReference type="ChEBI" id="CHEBI:456216"/>
        <dbReference type="EC" id="2.7.11.1"/>
    </reaction>
</comment>
<evidence type="ECO:0000256" key="9">
    <source>
        <dbReference type="SAM" id="Phobius"/>
    </source>
</evidence>
<name>A0A067GU17_CITSI</name>
<dbReference type="PROSITE" id="PS50011">
    <property type="entry name" value="PROTEIN_KINASE_DOM"/>
    <property type="match status" value="1"/>
</dbReference>
<dbReference type="InterPro" id="IPR011009">
    <property type="entry name" value="Kinase-like_dom_sf"/>
</dbReference>
<evidence type="ECO:0000259" key="10">
    <source>
        <dbReference type="PROSITE" id="PS50011"/>
    </source>
</evidence>
<keyword evidence="6" id="KW-0067">ATP-binding</keyword>